<reference evidence="5 6" key="1">
    <citation type="submission" date="2019-03" db="EMBL/GenBank/DDBJ databases">
        <title>Genomic Encyclopedia of Type Strains, Phase IV (KMG-IV): sequencing the most valuable type-strain genomes for metagenomic binning, comparative biology and taxonomic classification.</title>
        <authorList>
            <person name="Goeker M."/>
        </authorList>
    </citation>
    <scope>NUCLEOTIDE SEQUENCE [LARGE SCALE GENOMIC DNA]</scope>
    <source>
        <strain evidence="5 6">DSM 45934</strain>
    </source>
</reference>
<dbReference type="GO" id="GO:0016787">
    <property type="term" value="F:hydrolase activity"/>
    <property type="evidence" value="ECO:0007669"/>
    <property type="project" value="UniProtKB-KW"/>
</dbReference>
<dbReference type="RefSeq" id="WP_132116222.1">
    <property type="nucleotide sequence ID" value="NZ_SLWS01000003.1"/>
</dbReference>
<proteinExistence type="inferred from homology"/>
<dbReference type="AlphaFoldDB" id="A0A4R2JV30"/>
<comment type="similarity">
    <text evidence="1">Belongs to the transglycosylase family. Rpf subfamily.</text>
</comment>
<dbReference type="Pfam" id="PF06737">
    <property type="entry name" value="Transglycosylas"/>
    <property type="match status" value="1"/>
</dbReference>
<dbReference type="CDD" id="cd13925">
    <property type="entry name" value="RPF"/>
    <property type="match status" value="1"/>
</dbReference>
<dbReference type="Proteomes" id="UP000295680">
    <property type="component" value="Unassembled WGS sequence"/>
</dbReference>
<evidence type="ECO:0000259" key="4">
    <source>
        <dbReference type="Pfam" id="PF06737"/>
    </source>
</evidence>
<accession>A0A4R2JV30</accession>
<gene>
    <name evidence="5" type="ORF">EV192_103481</name>
</gene>
<feature type="chain" id="PRO_5020558907" evidence="3">
    <location>
        <begin position="25"/>
        <end position="125"/>
    </location>
</feature>
<evidence type="ECO:0000313" key="5">
    <source>
        <dbReference type="EMBL" id="TCO60899.1"/>
    </source>
</evidence>
<evidence type="ECO:0000256" key="1">
    <source>
        <dbReference type="ARBA" id="ARBA00010830"/>
    </source>
</evidence>
<keyword evidence="2" id="KW-0378">Hydrolase</keyword>
<name>A0A4R2JV30_9PSEU</name>
<dbReference type="Gene3D" id="1.10.530.10">
    <property type="match status" value="1"/>
</dbReference>
<organism evidence="5 6">
    <name type="scientific">Actinocrispum wychmicini</name>
    <dbReference type="NCBI Taxonomy" id="1213861"/>
    <lineage>
        <taxon>Bacteria</taxon>
        <taxon>Bacillati</taxon>
        <taxon>Actinomycetota</taxon>
        <taxon>Actinomycetes</taxon>
        <taxon>Pseudonocardiales</taxon>
        <taxon>Pseudonocardiaceae</taxon>
        <taxon>Actinocrispum</taxon>
    </lineage>
</organism>
<dbReference type="InterPro" id="IPR023346">
    <property type="entry name" value="Lysozyme-like_dom_sf"/>
</dbReference>
<evidence type="ECO:0000313" key="6">
    <source>
        <dbReference type="Proteomes" id="UP000295680"/>
    </source>
</evidence>
<protein>
    <submittedName>
        <fullName evidence="5">Transglycosylase-like protein with SLT domain</fullName>
    </submittedName>
</protein>
<feature type="signal peptide" evidence="3">
    <location>
        <begin position="1"/>
        <end position="24"/>
    </location>
</feature>
<sequence length="125" mass="13755">MMKLLVTASLVAGTVVSGGSVAWADPPRSGWARLRDCESGGRYEAVTRGRFFGAYQFSLGTWRSVGGAGLPHQASAVEQDYRALYLYRMRGWQPWGGCVRRAGLREDGDARSRRVPTYVESAYMG</sequence>
<feature type="domain" description="Resuscitation-promoting factor core lysozyme-like" evidence="4">
    <location>
        <begin position="28"/>
        <end position="98"/>
    </location>
</feature>
<dbReference type="EMBL" id="SLWS01000003">
    <property type="protein sequence ID" value="TCO60899.1"/>
    <property type="molecule type" value="Genomic_DNA"/>
</dbReference>
<dbReference type="OrthoDB" id="1404170at2"/>
<dbReference type="SUPFAM" id="SSF53955">
    <property type="entry name" value="Lysozyme-like"/>
    <property type="match status" value="1"/>
</dbReference>
<evidence type="ECO:0000256" key="2">
    <source>
        <dbReference type="ARBA" id="ARBA00022801"/>
    </source>
</evidence>
<dbReference type="InterPro" id="IPR010618">
    <property type="entry name" value="RPF"/>
</dbReference>
<keyword evidence="3" id="KW-0732">Signal</keyword>
<comment type="caution">
    <text evidence="5">The sequence shown here is derived from an EMBL/GenBank/DDBJ whole genome shotgun (WGS) entry which is preliminary data.</text>
</comment>
<evidence type="ECO:0000256" key="3">
    <source>
        <dbReference type="SAM" id="SignalP"/>
    </source>
</evidence>
<keyword evidence="6" id="KW-1185">Reference proteome</keyword>